<dbReference type="Proteomes" id="UP000199636">
    <property type="component" value="Unassembled WGS sequence"/>
</dbReference>
<organism evidence="1 2">
    <name type="scientific">Pseudomonas panipatensis</name>
    <dbReference type="NCBI Taxonomy" id="428992"/>
    <lineage>
        <taxon>Bacteria</taxon>
        <taxon>Pseudomonadati</taxon>
        <taxon>Pseudomonadota</taxon>
        <taxon>Gammaproteobacteria</taxon>
        <taxon>Pseudomonadales</taxon>
        <taxon>Pseudomonadaceae</taxon>
        <taxon>Pseudomonas</taxon>
    </lineage>
</organism>
<dbReference type="AlphaFoldDB" id="A0A1G8CYB6"/>
<evidence type="ECO:0000313" key="1">
    <source>
        <dbReference type="EMBL" id="SDH50109.1"/>
    </source>
</evidence>
<dbReference type="EMBL" id="FNDS01000001">
    <property type="protein sequence ID" value="SDH50109.1"/>
    <property type="molecule type" value="Genomic_DNA"/>
</dbReference>
<proteinExistence type="predicted"/>
<accession>A0A1G8CYB6</accession>
<evidence type="ECO:0000313" key="2">
    <source>
        <dbReference type="Proteomes" id="UP000199636"/>
    </source>
</evidence>
<keyword evidence="2" id="KW-1185">Reference proteome</keyword>
<protein>
    <submittedName>
        <fullName evidence="1">Uncharacterized protein</fullName>
    </submittedName>
</protein>
<reference evidence="2" key="1">
    <citation type="submission" date="2016-10" db="EMBL/GenBank/DDBJ databases">
        <authorList>
            <person name="Varghese N."/>
            <person name="Submissions S."/>
        </authorList>
    </citation>
    <scope>NUCLEOTIDE SEQUENCE [LARGE SCALE GENOMIC DNA]</scope>
    <source>
        <strain evidence="2">CCM 7469</strain>
    </source>
</reference>
<gene>
    <name evidence="1" type="ORF">SAMN05216272_101819</name>
</gene>
<sequence length="30" mass="3384">MGRAVQPKLHNCKEEGVRRYAGAAEDPWDV</sequence>
<name>A0A1G8CYB6_9PSED</name>